<dbReference type="AlphaFoldDB" id="Q6L1H0"/>
<evidence type="ECO:0000313" key="9">
    <source>
        <dbReference type="Proteomes" id="UP000000438"/>
    </source>
</evidence>
<keyword evidence="4 7" id="KW-0812">Transmembrane</keyword>
<dbReference type="OrthoDB" id="10856at2157"/>
<dbReference type="PaxDb" id="263820-PTO0597"/>
<name>Q6L1H0_PICTO</name>
<comment type="subcellular location">
    <subcellularLocation>
        <location evidence="1 7">Cell membrane</location>
        <topology evidence="1 7">Multi-pass membrane protein</topology>
    </subcellularLocation>
</comment>
<evidence type="ECO:0000256" key="3">
    <source>
        <dbReference type="ARBA" id="ARBA00022475"/>
    </source>
</evidence>
<proteinExistence type="inferred from homology"/>
<dbReference type="GO" id="GO:0005886">
    <property type="term" value="C:plasma membrane"/>
    <property type="evidence" value="ECO:0007669"/>
    <property type="project" value="UniProtKB-SubCell"/>
</dbReference>
<feature type="transmembrane region" description="Helical" evidence="7">
    <location>
        <begin position="6"/>
        <end position="30"/>
    </location>
</feature>
<evidence type="ECO:0000256" key="6">
    <source>
        <dbReference type="ARBA" id="ARBA00023136"/>
    </source>
</evidence>
<evidence type="ECO:0000256" key="1">
    <source>
        <dbReference type="ARBA" id="ARBA00004651"/>
    </source>
</evidence>
<reference evidence="8 9" key="1">
    <citation type="journal article" date="2004" name="Proc. Natl. Acad. Sci. U.S.A.">
        <title>Genome sequence of Picrophilus torridus and its implications for life around pH 0.</title>
        <authorList>
            <person name="Futterer O."/>
            <person name="Angelov A."/>
            <person name="Liesegang H."/>
            <person name="Gottschalk G."/>
            <person name="Schleper C."/>
            <person name="Schepers B."/>
            <person name="Dock C."/>
            <person name="Antranikian G."/>
            <person name="Liebl W."/>
        </authorList>
    </citation>
    <scope>NUCLEOTIDE SEQUENCE [LARGE SCALE GENOMIC DNA]</scope>
    <source>
        <strain evidence="9">ATCC 700027 / DSM 9790 / JCM 10055 / NBRC 100828</strain>
    </source>
</reference>
<sequence length="209" mass="22645">MNYAYLFISSLVTLFAIMNPIGAVPILIALTDGYTKDERNNVILKSVFTAAGMMLGFMLIGVYIFQVLRISIYDFEIAGGMLLFKVAFDMLQGRTSPTKITSTEKEESVEREAIGVAPLGTPLLAGPGTITTAIIFFNGNGNAIMTRFVVIMSVIILIILTYIILKFSIPIFARLGKTGSIVITRIMGLLLASIGVQLVASGIINVFHI</sequence>
<evidence type="ECO:0000313" key="8">
    <source>
        <dbReference type="EMBL" id="AAT43182.1"/>
    </source>
</evidence>
<feature type="transmembrane region" description="Helical" evidence="7">
    <location>
        <begin position="143"/>
        <end position="165"/>
    </location>
</feature>
<dbReference type="Pfam" id="PF01914">
    <property type="entry name" value="MarC"/>
    <property type="match status" value="1"/>
</dbReference>
<dbReference type="PANTHER" id="PTHR33508:SF1">
    <property type="entry name" value="UPF0056 MEMBRANE PROTEIN YHCE"/>
    <property type="match status" value="1"/>
</dbReference>
<dbReference type="RefSeq" id="WP_011177398.1">
    <property type="nucleotide sequence ID" value="NC_005877.1"/>
</dbReference>
<dbReference type="InParanoid" id="Q6L1H0"/>
<dbReference type="eggNOG" id="arCOG01997">
    <property type="taxonomic scope" value="Archaea"/>
</dbReference>
<organism evidence="8 9">
    <name type="scientific">Picrophilus torridus (strain ATCC 700027 / DSM 9790 / JCM 10055 / NBRC 100828 / KAW 2/3)</name>
    <dbReference type="NCBI Taxonomy" id="1122961"/>
    <lineage>
        <taxon>Archaea</taxon>
        <taxon>Methanobacteriati</taxon>
        <taxon>Thermoplasmatota</taxon>
        <taxon>Thermoplasmata</taxon>
        <taxon>Thermoplasmatales</taxon>
        <taxon>Picrophilaceae</taxon>
        <taxon>Picrophilus</taxon>
    </lineage>
</organism>
<keyword evidence="5 7" id="KW-1133">Transmembrane helix</keyword>
<feature type="transmembrane region" description="Helical" evidence="7">
    <location>
        <begin position="42"/>
        <end position="64"/>
    </location>
</feature>
<dbReference type="HOGENOM" id="CLU_079909_2_1_2"/>
<evidence type="ECO:0000256" key="5">
    <source>
        <dbReference type="ARBA" id="ARBA00022989"/>
    </source>
</evidence>
<dbReference type="Proteomes" id="UP000000438">
    <property type="component" value="Chromosome"/>
</dbReference>
<dbReference type="InterPro" id="IPR002771">
    <property type="entry name" value="Multi_antbiot-R_MarC"/>
</dbReference>
<dbReference type="GeneID" id="2844928"/>
<feature type="transmembrane region" description="Helical" evidence="7">
    <location>
        <begin position="113"/>
        <end position="137"/>
    </location>
</feature>
<keyword evidence="6 7" id="KW-0472">Membrane</keyword>
<protein>
    <recommendedName>
        <fullName evidence="7">UPF0056 membrane protein</fullName>
    </recommendedName>
</protein>
<dbReference type="NCBIfam" id="TIGR00427">
    <property type="entry name" value="NAAT family transporter"/>
    <property type="match status" value="1"/>
</dbReference>
<gene>
    <name evidence="8" type="ordered locus">PTO0597</name>
</gene>
<evidence type="ECO:0000256" key="4">
    <source>
        <dbReference type="ARBA" id="ARBA00022692"/>
    </source>
</evidence>
<feature type="transmembrane region" description="Helical" evidence="7">
    <location>
        <begin position="186"/>
        <end position="207"/>
    </location>
</feature>
<comment type="caution">
    <text evidence="7">Lacks conserved residue(s) required for the propagation of feature annotation.</text>
</comment>
<accession>Q6L1H0</accession>
<dbReference type="STRING" id="263820.PTO0597"/>
<evidence type="ECO:0000256" key="7">
    <source>
        <dbReference type="RuleBase" id="RU362048"/>
    </source>
</evidence>
<comment type="similarity">
    <text evidence="2 7">Belongs to the UPF0056 (MarC) family.</text>
</comment>
<dbReference type="KEGG" id="pto:PTO0597"/>
<evidence type="ECO:0000256" key="2">
    <source>
        <dbReference type="ARBA" id="ARBA00009784"/>
    </source>
</evidence>
<dbReference type="PANTHER" id="PTHR33508">
    <property type="entry name" value="UPF0056 MEMBRANE PROTEIN YHCE"/>
    <property type="match status" value="1"/>
</dbReference>
<dbReference type="EMBL" id="AE017261">
    <property type="protein sequence ID" value="AAT43182.1"/>
    <property type="molecule type" value="Genomic_DNA"/>
</dbReference>
<keyword evidence="3" id="KW-1003">Cell membrane</keyword>